<evidence type="ECO:0000256" key="1">
    <source>
        <dbReference type="SAM" id="MobiDB-lite"/>
    </source>
</evidence>
<evidence type="ECO:0000313" key="3">
    <source>
        <dbReference type="RefSeq" id="XP_008468229.1"/>
    </source>
</evidence>
<organism evidence="2 3">
    <name type="scientific">Diaphorina citri</name>
    <name type="common">Asian citrus psyllid</name>
    <dbReference type="NCBI Taxonomy" id="121845"/>
    <lineage>
        <taxon>Eukaryota</taxon>
        <taxon>Metazoa</taxon>
        <taxon>Ecdysozoa</taxon>
        <taxon>Arthropoda</taxon>
        <taxon>Hexapoda</taxon>
        <taxon>Insecta</taxon>
        <taxon>Pterygota</taxon>
        <taxon>Neoptera</taxon>
        <taxon>Paraneoptera</taxon>
        <taxon>Hemiptera</taxon>
        <taxon>Sternorrhyncha</taxon>
        <taxon>Psylloidea</taxon>
        <taxon>Psyllidae</taxon>
        <taxon>Diaphorininae</taxon>
        <taxon>Diaphorina</taxon>
    </lineage>
</organism>
<dbReference type="GO" id="GO:0033557">
    <property type="term" value="C:Slx1-Slx4 complex"/>
    <property type="evidence" value="ECO:0007669"/>
    <property type="project" value="TreeGrafter"/>
</dbReference>
<feature type="region of interest" description="Disordered" evidence="1">
    <location>
        <begin position="143"/>
        <end position="168"/>
    </location>
</feature>
<dbReference type="PANTHER" id="PTHR21541">
    <property type="entry name" value="BTB POZ DOMAIN CONTAINING 12"/>
    <property type="match status" value="1"/>
</dbReference>
<reference evidence="3" key="1">
    <citation type="submission" date="2025-08" db="UniProtKB">
        <authorList>
            <consortium name="RefSeq"/>
        </authorList>
    </citation>
    <scope>IDENTIFICATION</scope>
</reference>
<dbReference type="KEGG" id="dci:103505651"/>
<feature type="region of interest" description="Disordered" evidence="1">
    <location>
        <begin position="1"/>
        <end position="50"/>
    </location>
</feature>
<gene>
    <name evidence="3" type="primary">LOC103505651</name>
</gene>
<sequence>MEEREALGLPPIRIERQTTSKRNTGNSLMKQKSKKQNNSDSSSASKETFSQVNWKRLQLQLRKVDVASTTSEDKSDEDDGEISDEIYEKIVQCPLCTKKIQENTNSWKVNHLKQCAVKHKVSTHQLLKALKLQIKQMEEREALGLPPIRTERQPTSKRNTGNSLMKQMTSKDPSIQLAMALSASLQEAQEAALIEETSNLFEAGLESEAMECCKTLQTLPMLQPGPSTSNKVKKSKSTTVPVLLTRSKEDRERLIAEKVEKLVFLQEEFHLPPLPAEPYRLKSKTLKQCAIFSTVKKSKSTTVPVLLTRSKEDRERLIAEKVEKLVFLQEEFPLPPLPAEPYRLKSKTLKQCAV</sequence>
<name>A0A1S3CUY7_DIACI</name>
<dbReference type="Proteomes" id="UP000079169">
    <property type="component" value="Unplaced"/>
</dbReference>
<dbReference type="RefSeq" id="XP_008468229.1">
    <property type="nucleotide sequence ID" value="XM_008470007.1"/>
</dbReference>
<protein>
    <submittedName>
        <fullName evidence="3">Uncharacterized protein LOC103505651</fullName>
    </submittedName>
</protein>
<feature type="compositionally biased region" description="Polar residues" evidence="1">
    <location>
        <begin position="156"/>
        <end position="168"/>
    </location>
</feature>
<dbReference type="PaxDb" id="121845-A0A1S3CUY7"/>
<dbReference type="AlphaFoldDB" id="A0A1S3CUY7"/>
<feature type="compositionally biased region" description="Low complexity" evidence="1">
    <location>
        <begin position="36"/>
        <end position="46"/>
    </location>
</feature>
<keyword evidence="2" id="KW-1185">Reference proteome</keyword>
<dbReference type="PANTHER" id="PTHR21541:SF3">
    <property type="entry name" value="STRUCTURE-SPECIFIC ENDONUCLEASE SUBUNIT SLX4"/>
    <property type="match status" value="1"/>
</dbReference>
<evidence type="ECO:0000313" key="2">
    <source>
        <dbReference type="Proteomes" id="UP000079169"/>
    </source>
</evidence>
<dbReference type="GO" id="GO:0000712">
    <property type="term" value="P:resolution of meiotic recombination intermediates"/>
    <property type="evidence" value="ECO:0007669"/>
    <property type="project" value="TreeGrafter"/>
</dbReference>
<dbReference type="STRING" id="121845.A0A1S3CUY7"/>
<proteinExistence type="predicted"/>
<feature type="compositionally biased region" description="Polar residues" evidence="1">
    <location>
        <begin position="20"/>
        <end position="29"/>
    </location>
</feature>
<dbReference type="GeneID" id="103505651"/>
<accession>A0A1S3CUY7</accession>